<feature type="transmembrane region" description="Helical" evidence="6">
    <location>
        <begin position="443"/>
        <end position="467"/>
    </location>
</feature>
<comment type="subcellular location">
    <subcellularLocation>
        <location evidence="1">Cell membrane</location>
        <topology evidence="1">Multi-pass membrane protein</topology>
    </subcellularLocation>
</comment>
<evidence type="ECO:0008006" key="9">
    <source>
        <dbReference type="Google" id="ProtNLM"/>
    </source>
</evidence>
<dbReference type="Proteomes" id="UP000011910">
    <property type="component" value="Unassembled WGS sequence"/>
</dbReference>
<reference evidence="7 8" key="1">
    <citation type="journal article" date="2013" name="Genome Announc.">
        <title>Draft Genome Sequence of Cesiribacter andamanensis Strain AMV16T, Isolated from a Soil Sample from a Mud Volcano in the Andaman Islands, India.</title>
        <authorList>
            <person name="Shivaji S."/>
            <person name="Ara S."/>
            <person name="Begum Z."/>
            <person name="Srinivas T.N."/>
            <person name="Singh A."/>
            <person name="Kumar Pinnaka A."/>
        </authorList>
    </citation>
    <scope>NUCLEOTIDE SEQUENCE [LARGE SCALE GENOMIC DNA]</scope>
    <source>
        <strain evidence="7 8">AMV16</strain>
    </source>
</reference>
<dbReference type="GO" id="GO:0005886">
    <property type="term" value="C:plasma membrane"/>
    <property type="evidence" value="ECO:0007669"/>
    <property type="project" value="UniProtKB-SubCell"/>
</dbReference>
<evidence type="ECO:0000256" key="5">
    <source>
        <dbReference type="ARBA" id="ARBA00023136"/>
    </source>
</evidence>
<comment type="caution">
    <text evidence="7">The sequence shown here is derived from an EMBL/GenBank/DDBJ whole genome shotgun (WGS) entry which is preliminary data.</text>
</comment>
<dbReference type="AlphaFoldDB" id="M7N9K5"/>
<dbReference type="InterPro" id="IPR002797">
    <property type="entry name" value="Polysacc_synth"/>
</dbReference>
<organism evidence="7 8">
    <name type="scientific">Cesiribacter andamanensis AMV16</name>
    <dbReference type="NCBI Taxonomy" id="1279009"/>
    <lineage>
        <taxon>Bacteria</taxon>
        <taxon>Pseudomonadati</taxon>
        <taxon>Bacteroidota</taxon>
        <taxon>Cytophagia</taxon>
        <taxon>Cytophagales</taxon>
        <taxon>Cesiribacteraceae</taxon>
        <taxon>Cesiribacter</taxon>
    </lineage>
</organism>
<dbReference type="PATRIC" id="fig|1279009.4.peg.930"/>
<evidence type="ECO:0000256" key="3">
    <source>
        <dbReference type="ARBA" id="ARBA00022692"/>
    </source>
</evidence>
<feature type="transmembrane region" description="Helical" evidence="6">
    <location>
        <begin position="22"/>
        <end position="41"/>
    </location>
</feature>
<dbReference type="Pfam" id="PF01943">
    <property type="entry name" value="Polysacc_synt"/>
    <property type="match status" value="1"/>
</dbReference>
<feature type="transmembrane region" description="Helical" evidence="6">
    <location>
        <begin position="384"/>
        <end position="405"/>
    </location>
</feature>
<feature type="transmembrane region" description="Helical" evidence="6">
    <location>
        <begin position="417"/>
        <end position="437"/>
    </location>
</feature>
<evidence type="ECO:0000313" key="8">
    <source>
        <dbReference type="Proteomes" id="UP000011910"/>
    </source>
</evidence>
<accession>M7N9K5</accession>
<dbReference type="EMBL" id="AODQ01000014">
    <property type="protein sequence ID" value="EMR03952.1"/>
    <property type="molecule type" value="Genomic_DNA"/>
</dbReference>
<evidence type="ECO:0000256" key="6">
    <source>
        <dbReference type="SAM" id="Phobius"/>
    </source>
</evidence>
<feature type="transmembrane region" description="Helical" evidence="6">
    <location>
        <begin position="324"/>
        <end position="345"/>
    </location>
</feature>
<evidence type="ECO:0000313" key="7">
    <source>
        <dbReference type="EMBL" id="EMR03952.1"/>
    </source>
</evidence>
<protein>
    <recommendedName>
        <fullName evidence="9">Polysaccharide biosynthesis protein</fullName>
    </recommendedName>
</protein>
<name>M7N9K5_9BACT</name>
<keyword evidence="2" id="KW-1003">Cell membrane</keyword>
<dbReference type="STRING" id="1279009.ADICEAN_00919"/>
<sequence>MMGVSLYTVRIVLSTLGVEDYGIFNVVSSVVTSFSFITLAMTSASQRFLSFELGNDDQNRLNKVFNTNVTVFCFLAGFILVLAETVGLGIMNTYLTLPSERLIAANYVYHFTVLTFIINIIAVPYQSILIAHERMSVFAYLSLLESVLRLSVVFLLIALPGDKLILYGVLSLLLNAIVTIAYYIYCRRKFVECTYTYSFDKKIVSQFLSFSGWNLFGSLTTISFDQGINFLLNLYFGPIVNAARGIALQVNNAINGVSSNFYTAVRPQVIKLYAMHYHEHMIRLVFKSSRIGFYFLLLISMPILLETDFILNLWLKEVPPSTSIFVKLTVLYSLLNSLQIPLSTAVQATGNIRRYQFIIGVIMLLCLPISYIALSNGLAPESTYFIMIILLAIAHFFRLGILNTQIKLCYVSYIRQVALRVLLVSATSYLLLLSISIRFEYGLLRFIIVSLASFIICSSLIYVIGLLPEDKIVAKDLLNKYLRKPKLKKVIA</sequence>
<evidence type="ECO:0000256" key="1">
    <source>
        <dbReference type="ARBA" id="ARBA00004651"/>
    </source>
</evidence>
<keyword evidence="5 6" id="KW-0472">Membrane</keyword>
<feature type="transmembrane region" description="Helical" evidence="6">
    <location>
        <begin position="107"/>
        <end position="125"/>
    </location>
</feature>
<evidence type="ECO:0000256" key="2">
    <source>
        <dbReference type="ARBA" id="ARBA00022475"/>
    </source>
</evidence>
<feature type="transmembrane region" description="Helical" evidence="6">
    <location>
        <begin position="137"/>
        <end position="158"/>
    </location>
</feature>
<keyword evidence="8" id="KW-1185">Reference proteome</keyword>
<gene>
    <name evidence="7" type="ORF">ADICEAN_00919</name>
</gene>
<proteinExistence type="predicted"/>
<evidence type="ECO:0000256" key="4">
    <source>
        <dbReference type="ARBA" id="ARBA00022989"/>
    </source>
</evidence>
<dbReference type="PANTHER" id="PTHR30250">
    <property type="entry name" value="PST FAMILY PREDICTED COLANIC ACID TRANSPORTER"/>
    <property type="match status" value="1"/>
</dbReference>
<feature type="transmembrane region" description="Helical" evidence="6">
    <location>
        <begin position="164"/>
        <end position="185"/>
    </location>
</feature>
<keyword evidence="4 6" id="KW-1133">Transmembrane helix</keyword>
<dbReference type="eggNOG" id="COG0534">
    <property type="taxonomic scope" value="Bacteria"/>
</dbReference>
<feature type="transmembrane region" description="Helical" evidence="6">
    <location>
        <begin position="357"/>
        <end position="378"/>
    </location>
</feature>
<dbReference type="InterPro" id="IPR050833">
    <property type="entry name" value="Poly_Biosynth_Transport"/>
</dbReference>
<keyword evidence="3 6" id="KW-0812">Transmembrane</keyword>
<dbReference type="PANTHER" id="PTHR30250:SF26">
    <property type="entry name" value="PSMA PROTEIN"/>
    <property type="match status" value="1"/>
</dbReference>
<feature type="transmembrane region" description="Helical" evidence="6">
    <location>
        <begin position="69"/>
        <end position="95"/>
    </location>
</feature>
<feature type="transmembrane region" description="Helical" evidence="6">
    <location>
        <begin position="291"/>
        <end position="312"/>
    </location>
</feature>